<dbReference type="Proteomes" id="UP001497623">
    <property type="component" value="Unassembled WGS sequence"/>
</dbReference>
<evidence type="ECO:0000313" key="2">
    <source>
        <dbReference type="Proteomes" id="UP001497623"/>
    </source>
</evidence>
<name>A0AAV2PNE4_MEGNR</name>
<organism evidence="1 2">
    <name type="scientific">Meganyctiphanes norvegica</name>
    <name type="common">Northern krill</name>
    <name type="synonym">Thysanopoda norvegica</name>
    <dbReference type="NCBI Taxonomy" id="48144"/>
    <lineage>
        <taxon>Eukaryota</taxon>
        <taxon>Metazoa</taxon>
        <taxon>Ecdysozoa</taxon>
        <taxon>Arthropoda</taxon>
        <taxon>Crustacea</taxon>
        <taxon>Multicrustacea</taxon>
        <taxon>Malacostraca</taxon>
        <taxon>Eumalacostraca</taxon>
        <taxon>Eucarida</taxon>
        <taxon>Euphausiacea</taxon>
        <taxon>Euphausiidae</taxon>
        <taxon>Meganyctiphanes</taxon>
    </lineage>
</organism>
<evidence type="ECO:0000313" key="1">
    <source>
        <dbReference type="EMBL" id="CAL4061098.1"/>
    </source>
</evidence>
<protein>
    <submittedName>
        <fullName evidence="1">Uncharacterized protein</fullName>
    </submittedName>
</protein>
<accession>A0AAV2PNE4</accession>
<reference evidence="1 2" key="1">
    <citation type="submission" date="2024-05" db="EMBL/GenBank/DDBJ databases">
        <authorList>
            <person name="Wallberg A."/>
        </authorList>
    </citation>
    <scope>NUCLEOTIDE SEQUENCE [LARGE SCALE GENOMIC DNA]</scope>
</reference>
<comment type="caution">
    <text evidence="1">The sequence shown here is derived from an EMBL/GenBank/DDBJ whole genome shotgun (WGS) entry which is preliminary data.</text>
</comment>
<proteinExistence type="predicted"/>
<keyword evidence="2" id="KW-1185">Reference proteome</keyword>
<dbReference type="EMBL" id="CAXKWB010000526">
    <property type="protein sequence ID" value="CAL4061098.1"/>
    <property type="molecule type" value="Genomic_DNA"/>
</dbReference>
<dbReference type="AlphaFoldDB" id="A0AAV2PNE4"/>
<sequence>MGLLMNHTVRPPVTSDDHREQTYVLSLTSYGHLNICAKYSVHIYCFNFFMSSDLNRPLVTLNAHRRQILISNFILSHNLCLHAKNGVHMFYLYCSIYEYCL</sequence>
<gene>
    <name evidence="1" type="ORF">MNOR_LOCUS1848</name>
</gene>